<reference evidence="1" key="1">
    <citation type="journal article" date="2022" name="bioRxiv">
        <title>Sequencing and chromosome-scale assembly of the giantPleurodeles waltlgenome.</title>
        <authorList>
            <person name="Brown T."/>
            <person name="Elewa A."/>
            <person name="Iarovenko S."/>
            <person name="Subramanian E."/>
            <person name="Araus A.J."/>
            <person name="Petzold A."/>
            <person name="Susuki M."/>
            <person name="Suzuki K.-i.T."/>
            <person name="Hayashi T."/>
            <person name="Toyoda A."/>
            <person name="Oliveira C."/>
            <person name="Osipova E."/>
            <person name="Leigh N.D."/>
            <person name="Simon A."/>
            <person name="Yun M.H."/>
        </authorList>
    </citation>
    <scope>NUCLEOTIDE SEQUENCE</scope>
    <source>
        <strain evidence="1">20211129_DDA</strain>
        <tissue evidence="1">Liver</tissue>
    </source>
</reference>
<dbReference type="AlphaFoldDB" id="A0AAV7LLY1"/>
<dbReference type="Proteomes" id="UP001066276">
    <property type="component" value="Chromosome 11"/>
</dbReference>
<evidence type="ECO:0000313" key="2">
    <source>
        <dbReference type="Proteomes" id="UP001066276"/>
    </source>
</evidence>
<gene>
    <name evidence="1" type="ORF">NDU88_004508</name>
</gene>
<proteinExistence type="predicted"/>
<evidence type="ECO:0000313" key="1">
    <source>
        <dbReference type="EMBL" id="KAJ1091382.1"/>
    </source>
</evidence>
<sequence length="107" mass="11594">MLRGARQQQRLDRVYRAKPYGTSSLQDSLTGCSVTALLHSEPWLTNSALLASALTAASPSHPARSGALQDMRSLDSLALSNALCQQEATPQGLSAAFLKFWESAWLF</sequence>
<accession>A0AAV7LLY1</accession>
<comment type="caution">
    <text evidence="1">The sequence shown here is derived from an EMBL/GenBank/DDBJ whole genome shotgun (WGS) entry which is preliminary data.</text>
</comment>
<organism evidence="1 2">
    <name type="scientific">Pleurodeles waltl</name>
    <name type="common">Iberian ribbed newt</name>
    <dbReference type="NCBI Taxonomy" id="8319"/>
    <lineage>
        <taxon>Eukaryota</taxon>
        <taxon>Metazoa</taxon>
        <taxon>Chordata</taxon>
        <taxon>Craniata</taxon>
        <taxon>Vertebrata</taxon>
        <taxon>Euteleostomi</taxon>
        <taxon>Amphibia</taxon>
        <taxon>Batrachia</taxon>
        <taxon>Caudata</taxon>
        <taxon>Salamandroidea</taxon>
        <taxon>Salamandridae</taxon>
        <taxon>Pleurodelinae</taxon>
        <taxon>Pleurodeles</taxon>
    </lineage>
</organism>
<dbReference type="EMBL" id="JANPWB010000015">
    <property type="protein sequence ID" value="KAJ1091382.1"/>
    <property type="molecule type" value="Genomic_DNA"/>
</dbReference>
<name>A0AAV7LLY1_PLEWA</name>
<keyword evidence="2" id="KW-1185">Reference proteome</keyword>
<protein>
    <submittedName>
        <fullName evidence="1">Uncharacterized protein</fullName>
    </submittedName>
</protein>